<proteinExistence type="predicted"/>
<dbReference type="EMBL" id="CP026260">
    <property type="protein sequence ID" value="AWP17127.1"/>
    <property type="molecule type" value="Genomic_DNA"/>
</dbReference>
<organism evidence="2 3">
    <name type="scientific">Scophthalmus maximus</name>
    <name type="common">Turbot</name>
    <name type="synonym">Psetta maxima</name>
    <dbReference type="NCBI Taxonomy" id="52904"/>
    <lineage>
        <taxon>Eukaryota</taxon>
        <taxon>Metazoa</taxon>
        <taxon>Chordata</taxon>
        <taxon>Craniata</taxon>
        <taxon>Vertebrata</taxon>
        <taxon>Euteleostomi</taxon>
        <taxon>Actinopterygii</taxon>
        <taxon>Neopterygii</taxon>
        <taxon>Teleostei</taxon>
        <taxon>Neoteleostei</taxon>
        <taxon>Acanthomorphata</taxon>
        <taxon>Carangaria</taxon>
        <taxon>Pleuronectiformes</taxon>
        <taxon>Pleuronectoidei</taxon>
        <taxon>Scophthalmidae</taxon>
        <taxon>Scophthalmus</taxon>
    </lineage>
</organism>
<keyword evidence="3" id="KW-1185">Reference proteome</keyword>
<sequence>MKETSPPGPRHSGGDEDWGTKLGFLMKGFWLDGLMGHPGIQSPSGSGVEAGHAVSGLLK</sequence>
<name>A0A2U9CKR5_SCOMX</name>
<gene>
    <name evidence="2" type="ORF">SMAX5B_011285</name>
</gene>
<feature type="region of interest" description="Disordered" evidence="1">
    <location>
        <begin position="36"/>
        <end position="59"/>
    </location>
</feature>
<reference evidence="2 3" key="1">
    <citation type="submission" date="2017-12" db="EMBL/GenBank/DDBJ databases">
        <title>Integrating genomic resources of turbot (Scophthalmus maximus) in depth evaluation of genetic and physical mapping variation across individuals.</title>
        <authorList>
            <person name="Martinez P."/>
        </authorList>
    </citation>
    <scope>NUCLEOTIDE SEQUENCE [LARGE SCALE GENOMIC DNA]</scope>
</reference>
<evidence type="ECO:0000313" key="3">
    <source>
        <dbReference type="Proteomes" id="UP000246464"/>
    </source>
</evidence>
<protein>
    <submittedName>
        <fullName evidence="2">Uncharacterized protein</fullName>
    </submittedName>
</protein>
<dbReference type="Proteomes" id="UP000246464">
    <property type="component" value="Chromosome 18"/>
</dbReference>
<dbReference type="AlphaFoldDB" id="A0A2U9CKR5"/>
<evidence type="ECO:0000256" key="1">
    <source>
        <dbReference type="SAM" id="MobiDB-lite"/>
    </source>
</evidence>
<evidence type="ECO:0000313" key="2">
    <source>
        <dbReference type="EMBL" id="AWP17127.1"/>
    </source>
</evidence>
<accession>A0A2U9CKR5</accession>